<dbReference type="EMBL" id="JANFQO010000048">
    <property type="protein sequence ID" value="MCQ4167700.1"/>
    <property type="molecule type" value="Genomic_DNA"/>
</dbReference>
<evidence type="ECO:0000313" key="1">
    <source>
        <dbReference type="EMBL" id="MCQ4167700.1"/>
    </source>
</evidence>
<reference evidence="1" key="1">
    <citation type="submission" date="2022-07" db="EMBL/GenBank/DDBJ databases">
        <title>Tahibacter sp., a new gammaproteobacterium isolated from the silt sample collected at pig farm.</title>
        <authorList>
            <person name="Chen H."/>
        </authorList>
    </citation>
    <scope>NUCLEOTIDE SEQUENCE</scope>
    <source>
        <strain evidence="1">P2K</strain>
    </source>
</reference>
<accession>A0ABT1QZI4</accession>
<organism evidence="1 2">
    <name type="scientific">Tahibacter harae</name>
    <dbReference type="NCBI Taxonomy" id="2963937"/>
    <lineage>
        <taxon>Bacteria</taxon>
        <taxon>Pseudomonadati</taxon>
        <taxon>Pseudomonadota</taxon>
        <taxon>Gammaproteobacteria</taxon>
        <taxon>Lysobacterales</taxon>
        <taxon>Rhodanobacteraceae</taxon>
        <taxon>Tahibacter</taxon>
    </lineage>
</organism>
<sequence>MKEYMLNCGDFNIIVLPERKQYFILEDDGSSDPLMNDFIAGKPIAYDQLTPRWFKYSAGETWRGFDEKEYVLDVDVSEQQLIENFVLKKFNFGSLVAQRDPGTGKVQIFKRDKLPAAAQA</sequence>
<protein>
    <submittedName>
        <fullName evidence="1">Uncharacterized protein</fullName>
    </submittedName>
</protein>
<name>A0ABT1QZI4_9GAMM</name>
<evidence type="ECO:0000313" key="2">
    <source>
        <dbReference type="Proteomes" id="UP001165498"/>
    </source>
</evidence>
<proteinExistence type="predicted"/>
<gene>
    <name evidence="1" type="ORF">NM961_23575</name>
</gene>
<dbReference type="RefSeq" id="WP_255916881.1">
    <property type="nucleotide sequence ID" value="NZ_JANFQO010000048.1"/>
</dbReference>
<keyword evidence="2" id="KW-1185">Reference proteome</keyword>
<comment type="caution">
    <text evidence="1">The sequence shown here is derived from an EMBL/GenBank/DDBJ whole genome shotgun (WGS) entry which is preliminary data.</text>
</comment>
<dbReference type="Proteomes" id="UP001165498">
    <property type="component" value="Unassembled WGS sequence"/>
</dbReference>